<feature type="domain" description="FCP1 homology" evidence="1">
    <location>
        <begin position="48"/>
        <end position="197"/>
    </location>
</feature>
<organism evidence="2">
    <name type="scientific">Lygus hesperus</name>
    <name type="common">Western plant bug</name>
    <dbReference type="NCBI Taxonomy" id="30085"/>
    <lineage>
        <taxon>Eukaryota</taxon>
        <taxon>Metazoa</taxon>
        <taxon>Ecdysozoa</taxon>
        <taxon>Arthropoda</taxon>
        <taxon>Hexapoda</taxon>
        <taxon>Insecta</taxon>
        <taxon>Pterygota</taxon>
        <taxon>Neoptera</taxon>
        <taxon>Paraneoptera</taxon>
        <taxon>Hemiptera</taxon>
        <taxon>Heteroptera</taxon>
        <taxon>Panheteroptera</taxon>
        <taxon>Cimicomorpha</taxon>
        <taxon>Miridae</taxon>
        <taxon>Mirini</taxon>
        <taxon>Lygus</taxon>
    </lineage>
</organism>
<dbReference type="Pfam" id="PF03031">
    <property type="entry name" value="NIF"/>
    <property type="match status" value="1"/>
</dbReference>
<dbReference type="InterPro" id="IPR050365">
    <property type="entry name" value="TIM50"/>
</dbReference>
<accession>A0A0A9ZH66</accession>
<dbReference type="InterPro" id="IPR023214">
    <property type="entry name" value="HAD_sf"/>
</dbReference>
<dbReference type="FunFam" id="3.40.50.1000:FF:000093">
    <property type="entry name" value="NLI interacting factor-like phosphatase family protein"/>
    <property type="match status" value="1"/>
</dbReference>
<dbReference type="InterPro" id="IPR004274">
    <property type="entry name" value="FCP1_dom"/>
</dbReference>
<proteinExistence type="predicted"/>
<evidence type="ECO:0000313" key="2">
    <source>
        <dbReference type="EMBL" id="JAG43576.1"/>
    </source>
</evidence>
<dbReference type="EMBL" id="GBHO01000028">
    <property type="protein sequence ID" value="JAG43576.1"/>
    <property type="molecule type" value="Transcribed_RNA"/>
</dbReference>
<reference evidence="2" key="2">
    <citation type="submission" date="2014-07" db="EMBL/GenBank/DDBJ databases">
        <authorList>
            <person name="Hull J."/>
        </authorList>
    </citation>
    <scope>NUCLEOTIDE SEQUENCE</scope>
</reference>
<dbReference type="GO" id="GO:0016791">
    <property type="term" value="F:phosphatase activity"/>
    <property type="evidence" value="ECO:0007669"/>
    <property type="project" value="InterPro"/>
</dbReference>
<reference evidence="2" key="1">
    <citation type="journal article" date="2014" name="PLoS ONE">
        <title>Transcriptome-Based Identification of ABC Transporters in the Western Tarnished Plant Bug Lygus hesperus.</title>
        <authorList>
            <person name="Hull J.J."/>
            <person name="Chaney K."/>
            <person name="Geib S.M."/>
            <person name="Fabrick J.A."/>
            <person name="Brent C.S."/>
            <person name="Walsh D."/>
            <person name="Lavine L.C."/>
        </authorList>
    </citation>
    <scope>NUCLEOTIDE SEQUENCE</scope>
</reference>
<protein>
    <submittedName>
        <fullName evidence="2">Carboxy-terminal domain RNA polymerase II polypeptide A small phosphatase 2</fullName>
    </submittedName>
</protein>
<sequence length="197" mass="22905">MIETSFIPVDRTKGTASFRLRTLKRSPKNQSPLFPSQPHSLLPPPNMAAHRRITLVLDVDETLVHSSFTPQPDIQYDKELMVTYNYKLYTIYVRYRPYLHEFLRFVSERFETVIFTASLCAYCDPLIDAIDENGILGNLRLFREHCTLRSNSYIKDLFLLGRDLGRIAIIDNSPTAYLFQQRNAIPIKSWFGDPNDQ</sequence>
<dbReference type="PANTHER" id="PTHR12210">
    <property type="entry name" value="DULLARD PROTEIN PHOSPHATASE"/>
    <property type="match status" value="1"/>
</dbReference>
<dbReference type="CDD" id="cd07521">
    <property type="entry name" value="HAD_FCP1-like"/>
    <property type="match status" value="1"/>
</dbReference>
<gene>
    <name evidence="2" type="primary">Ctdsp2</name>
    <name evidence="2" type="ORF">CM83_39005</name>
</gene>
<name>A0A0A9ZH66_LYGHE</name>
<evidence type="ECO:0000259" key="1">
    <source>
        <dbReference type="PROSITE" id="PS50969"/>
    </source>
</evidence>
<dbReference type="InterPro" id="IPR036412">
    <property type="entry name" value="HAD-like_sf"/>
</dbReference>
<dbReference type="AlphaFoldDB" id="A0A0A9ZH66"/>
<dbReference type="SUPFAM" id="SSF56784">
    <property type="entry name" value="HAD-like"/>
    <property type="match status" value="1"/>
</dbReference>
<dbReference type="NCBIfam" id="TIGR02251">
    <property type="entry name" value="HIF-SF_euk"/>
    <property type="match status" value="1"/>
</dbReference>
<dbReference type="Gene3D" id="3.40.50.1000">
    <property type="entry name" value="HAD superfamily/HAD-like"/>
    <property type="match status" value="1"/>
</dbReference>
<dbReference type="PROSITE" id="PS50969">
    <property type="entry name" value="FCP1"/>
    <property type="match status" value="1"/>
</dbReference>
<dbReference type="SMART" id="SM00577">
    <property type="entry name" value="CPDc"/>
    <property type="match status" value="1"/>
</dbReference>
<dbReference type="InterPro" id="IPR011948">
    <property type="entry name" value="Dullard_phosphatase"/>
</dbReference>